<dbReference type="InterPro" id="IPR046628">
    <property type="entry name" value="DUF6740"/>
</dbReference>
<organism evidence="2 3">
    <name type="scientific">Perkinsus chesapeaki</name>
    <name type="common">Clam parasite</name>
    <name type="synonym">Perkinsus andrewsi</name>
    <dbReference type="NCBI Taxonomy" id="330153"/>
    <lineage>
        <taxon>Eukaryota</taxon>
        <taxon>Sar</taxon>
        <taxon>Alveolata</taxon>
        <taxon>Perkinsozoa</taxon>
        <taxon>Perkinsea</taxon>
        <taxon>Perkinsida</taxon>
        <taxon>Perkinsidae</taxon>
        <taxon>Perkinsus</taxon>
    </lineage>
</organism>
<dbReference type="OrthoDB" id="446470at2759"/>
<dbReference type="AlphaFoldDB" id="A0A7J6KH39"/>
<reference evidence="2 3" key="1">
    <citation type="submission" date="2020-04" db="EMBL/GenBank/DDBJ databases">
        <title>Perkinsus chesapeaki whole genome sequence.</title>
        <authorList>
            <person name="Bogema D.R."/>
        </authorList>
    </citation>
    <scope>NUCLEOTIDE SEQUENCE [LARGE SCALE GENOMIC DNA]</scope>
    <source>
        <strain evidence="2">ATCC PRA-425</strain>
    </source>
</reference>
<comment type="caution">
    <text evidence="2">The sequence shown here is derived from an EMBL/GenBank/DDBJ whole genome shotgun (WGS) entry which is preliminary data.</text>
</comment>
<keyword evidence="3" id="KW-1185">Reference proteome</keyword>
<name>A0A7J6KH39_PERCH</name>
<dbReference type="Pfam" id="PF20525">
    <property type="entry name" value="DUF6740"/>
    <property type="match status" value="1"/>
</dbReference>
<evidence type="ECO:0000256" key="1">
    <source>
        <dbReference type="SAM" id="SignalP"/>
    </source>
</evidence>
<evidence type="ECO:0000313" key="3">
    <source>
        <dbReference type="Proteomes" id="UP000591131"/>
    </source>
</evidence>
<dbReference type="EMBL" id="JAAPAO010003191">
    <property type="protein sequence ID" value="KAF4646693.1"/>
    <property type="molecule type" value="Genomic_DNA"/>
</dbReference>
<feature type="chain" id="PRO_5029696684" evidence="1">
    <location>
        <begin position="26"/>
        <end position="180"/>
    </location>
</feature>
<feature type="non-terminal residue" evidence="2">
    <location>
        <position position="1"/>
    </location>
</feature>
<sequence length="180" mass="19958">LQMAMTRTIMFKSLIVVSLAVLVSSIKLDQFGDNEYDDESMTNLLDFLKDLETDFKRMNEERIAAFPKDIKKAQLEANGSFSYPAGCGPTNQTLNYAYCFHGTLVKGDKTTVDAKVDFFDIDDPRDNTVVGLTAEYDGQTQSELRVHAGGDAQIVSFGNKKTAAATVYLKAYDEELSQPL</sequence>
<evidence type="ECO:0000313" key="2">
    <source>
        <dbReference type="EMBL" id="KAF4646693.1"/>
    </source>
</evidence>
<gene>
    <name evidence="2" type="ORF">FOL47_005775</name>
</gene>
<feature type="non-terminal residue" evidence="2">
    <location>
        <position position="180"/>
    </location>
</feature>
<keyword evidence="1" id="KW-0732">Signal</keyword>
<protein>
    <submittedName>
        <fullName evidence="2">Uncharacterized protein</fullName>
    </submittedName>
</protein>
<proteinExistence type="predicted"/>
<feature type="signal peptide" evidence="1">
    <location>
        <begin position="1"/>
        <end position="25"/>
    </location>
</feature>
<dbReference type="Proteomes" id="UP000591131">
    <property type="component" value="Unassembled WGS sequence"/>
</dbReference>
<accession>A0A7J6KH39</accession>